<reference evidence="2 3" key="1">
    <citation type="submission" date="2010-12" db="EMBL/GenBank/DDBJ databases">
        <authorList>
            <person name="Muzny D."/>
            <person name="Qin X."/>
            <person name="Buhay C."/>
            <person name="Dugan-Rocha S."/>
            <person name="Ding Y."/>
            <person name="Chen G."/>
            <person name="Hawes A."/>
            <person name="Holder M."/>
            <person name="Jhangiani S."/>
            <person name="Johnson A."/>
            <person name="Khan Z."/>
            <person name="Li Z."/>
            <person name="Liu W."/>
            <person name="Liu X."/>
            <person name="Perez L."/>
            <person name="Shen H."/>
            <person name="Wang Q."/>
            <person name="Watt J."/>
            <person name="Xi L."/>
            <person name="Xin Y."/>
            <person name="Zhou J."/>
            <person name="Deng J."/>
            <person name="Jiang H."/>
            <person name="Liu Y."/>
            <person name="Qu J."/>
            <person name="Song X.-Z."/>
            <person name="Zhang L."/>
            <person name="Villasana D."/>
            <person name="Johnson A."/>
            <person name="Liu J."/>
            <person name="Liyanage D."/>
            <person name="Lorensuhewa L."/>
            <person name="Robinson T."/>
            <person name="Song A."/>
            <person name="Song B.-B."/>
            <person name="Dinh H."/>
            <person name="Thornton R."/>
            <person name="Coyle M."/>
            <person name="Francisco L."/>
            <person name="Jackson L."/>
            <person name="Javaid M."/>
            <person name="Korchina V."/>
            <person name="Kovar C."/>
            <person name="Mata R."/>
            <person name="Mathew T."/>
            <person name="Ngo R."/>
            <person name="Nguyen L."/>
            <person name="Nguyen N."/>
            <person name="Okwuonu G."/>
            <person name="Ongeri F."/>
            <person name="Pham C."/>
            <person name="Simmons D."/>
            <person name="Wilczek-Boney K."/>
            <person name="Hale W."/>
            <person name="Jakkamsetti A."/>
            <person name="Pham P."/>
            <person name="Ruth R."/>
            <person name="San Lucas F."/>
            <person name="Warren J."/>
            <person name="Zhang J."/>
            <person name="Zhao Z."/>
            <person name="Zhou C."/>
            <person name="Zhu D."/>
            <person name="Lee S."/>
            <person name="Bess C."/>
            <person name="Blankenburg K."/>
            <person name="Forbes L."/>
            <person name="Fu Q."/>
            <person name="Gubbala S."/>
            <person name="Hirani K."/>
            <person name="Jayaseelan J.C."/>
            <person name="Lara F."/>
            <person name="Munidasa M."/>
            <person name="Palculict T."/>
            <person name="Patil S."/>
            <person name="Pu L.-L."/>
            <person name="Saada N."/>
            <person name="Tang L."/>
            <person name="Weissenberger G."/>
            <person name="Zhu Y."/>
            <person name="Hemphill L."/>
            <person name="Shang Y."/>
            <person name="Youmans B."/>
            <person name="Ayvaz T."/>
            <person name="Ross M."/>
            <person name="Santibanez J."/>
            <person name="Aqrawi P."/>
            <person name="Gross S."/>
            <person name="Joshi V."/>
            <person name="Fowler G."/>
            <person name="Nazareth L."/>
            <person name="Reid J."/>
            <person name="Worley K."/>
            <person name="Petrosino J."/>
            <person name="Highlander S."/>
            <person name="Gibbs R."/>
        </authorList>
    </citation>
    <scope>NUCLEOTIDE SEQUENCE [LARGE SCALE GENOMIC DNA]</scope>
    <source>
        <strain evidence="2 3">DSM 10105</strain>
    </source>
</reference>
<accession>E6K044</accession>
<dbReference type="AlphaFoldDB" id="E6K044"/>
<evidence type="ECO:0000313" key="3">
    <source>
        <dbReference type="Proteomes" id="UP000004946"/>
    </source>
</evidence>
<comment type="caution">
    <text evidence="2">The sequence shown here is derived from an EMBL/GenBank/DDBJ whole genome shotgun (WGS) entry which is preliminary data.</text>
</comment>
<feature type="region of interest" description="Disordered" evidence="1">
    <location>
        <begin position="1"/>
        <end position="48"/>
    </location>
</feature>
<proteinExistence type="predicted"/>
<keyword evidence="3" id="KW-1185">Reference proteome</keyword>
<evidence type="ECO:0000313" key="2">
    <source>
        <dbReference type="EMBL" id="EFT84156.1"/>
    </source>
</evidence>
<sequence>MTDVNYSAGEKGDNDPVPGHEPKNAAGKQNRQNQKTRKRGWSPWKKSQ</sequence>
<gene>
    <name evidence="2" type="ORF">HMPREF0620_1161</name>
</gene>
<organism evidence="2 3">
    <name type="scientific">Parascardovia denticolens DSM 10105 = JCM 12538</name>
    <dbReference type="NCBI Taxonomy" id="864564"/>
    <lineage>
        <taxon>Bacteria</taxon>
        <taxon>Bacillati</taxon>
        <taxon>Actinomycetota</taxon>
        <taxon>Actinomycetes</taxon>
        <taxon>Bifidobacteriales</taxon>
        <taxon>Bifidobacteriaceae</taxon>
        <taxon>Parascardovia</taxon>
    </lineage>
</organism>
<protein>
    <submittedName>
        <fullName evidence="2">Uncharacterized protein</fullName>
    </submittedName>
</protein>
<dbReference type="HOGENOM" id="CLU_3155855_0_0_11"/>
<evidence type="ECO:0000256" key="1">
    <source>
        <dbReference type="SAM" id="MobiDB-lite"/>
    </source>
</evidence>
<dbReference type="Proteomes" id="UP000004946">
    <property type="component" value="Chromosome"/>
</dbReference>
<name>E6K044_PARDN</name>
<dbReference type="EMBL" id="AEON01000001">
    <property type="protein sequence ID" value="EFT84156.1"/>
    <property type="molecule type" value="Genomic_DNA"/>
</dbReference>
<feature type="compositionally biased region" description="Basic and acidic residues" evidence="1">
    <location>
        <begin position="10"/>
        <end position="23"/>
    </location>
</feature>